<protein>
    <submittedName>
        <fullName evidence="2">Uncharacterized protein</fullName>
    </submittedName>
</protein>
<reference evidence="2 3" key="1">
    <citation type="submission" date="2016-10" db="EMBL/GenBank/DDBJ databases">
        <authorList>
            <person name="de Groot N.N."/>
        </authorList>
    </citation>
    <scope>NUCLEOTIDE SEQUENCE [LARGE SCALE GENOMIC DNA]</scope>
    <source>
        <strain evidence="2 3">Nm9</strain>
    </source>
</reference>
<keyword evidence="1" id="KW-1133">Transmembrane helix</keyword>
<feature type="transmembrane region" description="Helical" evidence="1">
    <location>
        <begin position="12"/>
        <end position="32"/>
    </location>
</feature>
<evidence type="ECO:0000256" key="1">
    <source>
        <dbReference type="SAM" id="Phobius"/>
    </source>
</evidence>
<name>A0A1H9BN35_9PROT</name>
<gene>
    <name evidence="2" type="ORF">SAMN05421510_100948</name>
</gene>
<accession>A0A1H9BN35</accession>
<sequence>MLNWWCSLTRKNQVSLFIAVVSVLFGVSYFSVTNHGASIINIGNSFIMVAPVSPSFEDAYSACEFYEGKYRSEFPYIVIDKVINHDSNIRAISYDATWDAKGCKKNGKNYELYGIERTLHRIEIKLKNQEQGDFEYVADGLAVYRSKVVIDSKGRIIKRTIQPDEFKSDIKPTHENEKLGDLPLLEDSRGRYFNSLIINPTKEMPENVLNVNKEYKERIDRYIEIRKGMHRGLNVKGCSVISTISNLTESDHTHQLTIAFLCPTHARVMVRQL</sequence>
<evidence type="ECO:0000313" key="3">
    <source>
        <dbReference type="Proteomes" id="UP000181998"/>
    </source>
</evidence>
<organism evidence="2 3">
    <name type="scientific">Nitrosomonas ureae</name>
    <dbReference type="NCBI Taxonomy" id="44577"/>
    <lineage>
        <taxon>Bacteria</taxon>
        <taxon>Pseudomonadati</taxon>
        <taxon>Pseudomonadota</taxon>
        <taxon>Betaproteobacteria</taxon>
        <taxon>Nitrosomonadales</taxon>
        <taxon>Nitrosomonadaceae</taxon>
        <taxon>Nitrosomonas</taxon>
    </lineage>
</organism>
<keyword evidence="1" id="KW-0812">Transmembrane</keyword>
<evidence type="ECO:0000313" key="2">
    <source>
        <dbReference type="EMBL" id="SEP90362.1"/>
    </source>
</evidence>
<keyword evidence="1" id="KW-0472">Membrane</keyword>
<dbReference type="AlphaFoldDB" id="A0A1H9BN35"/>
<dbReference type="RefSeq" id="WP_074719996.1">
    <property type="nucleotide sequence ID" value="NZ_FOFX01000009.1"/>
</dbReference>
<dbReference type="Proteomes" id="UP000181998">
    <property type="component" value="Unassembled WGS sequence"/>
</dbReference>
<proteinExistence type="predicted"/>
<dbReference type="EMBL" id="FOFX01000009">
    <property type="protein sequence ID" value="SEP90362.1"/>
    <property type="molecule type" value="Genomic_DNA"/>
</dbReference>